<feature type="compositionally biased region" description="Polar residues" evidence="2">
    <location>
        <begin position="54"/>
        <end position="65"/>
    </location>
</feature>
<gene>
    <name evidence="3" type="ORF">B0H67DRAFT_211773</name>
</gene>
<keyword evidence="4" id="KW-1185">Reference proteome</keyword>
<evidence type="ECO:0000256" key="1">
    <source>
        <dbReference type="SAM" id="Coils"/>
    </source>
</evidence>
<evidence type="ECO:0000313" key="4">
    <source>
        <dbReference type="Proteomes" id="UP001172102"/>
    </source>
</evidence>
<accession>A0AA40ASC6</accession>
<comment type="caution">
    <text evidence="3">The sequence shown here is derived from an EMBL/GenBank/DDBJ whole genome shotgun (WGS) entry which is preliminary data.</text>
</comment>
<feature type="coiled-coil region" evidence="1">
    <location>
        <begin position="209"/>
        <end position="236"/>
    </location>
</feature>
<reference evidence="3" key="1">
    <citation type="submission" date="2023-06" db="EMBL/GenBank/DDBJ databases">
        <title>Genome-scale phylogeny and comparative genomics of the fungal order Sordariales.</title>
        <authorList>
            <consortium name="Lawrence Berkeley National Laboratory"/>
            <person name="Hensen N."/>
            <person name="Bonometti L."/>
            <person name="Westerberg I."/>
            <person name="Brannstrom I.O."/>
            <person name="Guillou S."/>
            <person name="Cros-Aarteil S."/>
            <person name="Calhoun S."/>
            <person name="Haridas S."/>
            <person name="Kuo A."/>
            <person name="Mondo S."/>
            <person name="Pangilinan J."/>
            <person name="Riley R."/>
            <person name="Labutti K."/>
            <person name="Andreopoulos B."/>
            <person name="Lipzen A."/>
            <person name="Chen C."/>
            <person name="Yanf M."/>
            <person name="Daum C."/>
            <person name="Ng V."/>
            <person name="Clum A."/>
            <person name="Steindorff A."/>
            <person name="Ohm R."/>
            <person name="Martin F."/>
            <person name="Silar P."/>
            <person name="Natvig D."/>
            <person name="Lalanne C."/>
            <person name="Gautier V."/>
            <person name="Ament-Velasquez S.L."/>
            <person name="Kruys A."/>
            <person name="Hutchinson M.I."/>
            <person name="Powell A.J."/>
            <person name="Barry K."/>
            <person name="Miller A.N."/>
            <person name="Grigoriev I.V."/>
            <person name="Debuchy R."/>
            <person name="Gladieux P."/>
            <person name="Thoren M.H."/>
            <person name="Johannesson H."/>
        </authorList>
    </citation>
    <scope>NUCLEOTIDE SEQUENCE</scope>
    <source>
        <strain evidence="3">SMH4607-1</strain>
    </source>
</reference>
<feature type="compositionally biased region" description="Low complexity" evidence="2">
    <location>
        <begin position="652"/>
        <end position="677"/>
    </location>
</feature>
<feature type="compositionally biased region" description="Low complexity" evidence="2">
    <location>
        <begin position="117"/>
        <end position="128"/>
    </location>
</feature>
<sequence length="730" mass="80408">MAQVVIKTEIPKPSDLPLRHYISPTAKANPEVTDLPLPTTPEEETDSSELDTPNSDTLSPQTPSSAGAEFRGNRIKGARPVEVPDDVSQSHSRSRSRSVRNGPGYSSRSNTPRPPNQSRSTSRSQSSQRGERNVKDKAYGEMVSMFSNSITQDPPADPAKELLIENCSLQQRIAALQRVERDMLNENHGLVQQLASFKQHYETRRRQWKNDSREREKAYEARIRELEERVARQDEELLQAGTIRSKSESSMSNTETSAWFTTRTSAWQTWAEDFAHGDSERIQSGLHPLQLSEVCESVKSFVRLTDDGKLPDELTSSPNGENGVKTVHVLLHGMLVHFVISEIFRSPFWVFAALSASGLELESPSVLRANSMSPIGFRMDLAMWNNVAPPRPGSAGLLQPVTARRVPEPGSGRRLPALATAPVPSLSLNTTSLTSASNECTPKESDMVNFYQLLSDVQQNDSDVHIWRSQLIRILNEGGLGLDPADAGGEKRRLLVEVRQSYAKKLKDRFLSGAARFLLADQDTEGIEKLEGRLVQELDMALRFSCQIWSRQDPLKFKSLQDLSTLTFRSSDNTMELCSGQAPVVAGSEEATTESKRPPTYHDGHRVVMVIQPMIESVHVTGGGKKEDHLKGRKDSGKVWVEAQVLVSSPRPEAALSPAPATTPVTSPTSAPSPSPAMTISPSFATLPFRSPMHDPPPVPPKDLPILLPRVAFKASPTSNVNPTRLPGLV</sequence>
<protein>
    <submittedName>
        <fullName evidence="3">Uncharacterized protein</fullName>
    </submittedName>
</protein>
<dbReference type="Proteomes" id="UP001172102">
    <property type="component" value="Unassembled WGS sequence"/>
</dbReference>
<dbReference type="AlphaFoldDB" id="A0AA40ASC6"/>
<feature type="region of interest" description="Disordered" evidence="2">
    <location>
        <begin position="650"/>
        <end position="677"/>
    </location>
</feature>
<evidence type="ECO:0000256" key="2">
    <source>
        <dbReference type="SAM" id="MobiDB-lite"/>
    </source>
</evidence>
<name>A0AA40ASC6_9PEZI</name>
<proteinExistence type="predicted"/>
<keyword evidence="1" id="KW-0175">Coiled coil</keyword>
<dbReference type="EMBL" id="JAUKUA010000003">
    <property type="protein sequence ID" value="KAK0721061.1"/>
    <property type="molecule type" value="Genomic_DNA"/>
</dbReference>
<evidence type="ECO:0000313" key="3">
    <source>
        <dbReference type="EMBL" id="KAK0721061.1"/>
    </source>
</evidence>
<feature type="region of interest" description="Disordered" evidence="2">
    <location>
        <begin position="1"/>
        <end position="134"/>
    </location>
</feature>
<organism evidence="3 4">
    <name type="scientific">Lasiosphaeris hirsuta</name>
    <dbReference type="NCBI Taxonomy" id="260670"/>
    <lineage>
        <taxon>Eukaryota</taxon>
        <taxon>Fungi</taxon>
        <taxon>Dikarya</taxon>
        <taxon>Ascomycota</taxon>
        <taxon>Pezizomycotina</taxon>
        <taxon>Sordariomycetes</taxon>
        <taxon>Sordariomycetidae</taxon>
        <taxon>Sordariales</taxon>
        <taxon>Lasiosphaeriaceae</taxon>
        <taxon>Lasiosphaeris</taxon>
    </lineage>
</organism>